<dbReference type="InterPro" id="IPR003594">
    <property type="entry name" value="HATPase_dom"/>
</dbReference>
<sequence>MRTALLFVWQVLLMGSVLRGEPKKTRAPFLPEMIPHVAHVGWTERDGAPLNIVAIAQTDDGYLWVGSPFGLYRFDGVTFASYPVTPLDAPLPVTNVGALSSDGQGGLWIGYDHGGISHLTRTGALVNYNPENGRGPNSASKFILRPDGSVWCLGDNKVLVLDGDRWVDFGSKSGLTHNQYLSLFFDSRGDLWTSARGKLYVLRHGETHFSLYPMKSFIIVDLAEAPDGRIWISDGWRSVHPLDSETKQIPTNGYVRIVEADGTLWMAQDYKGVSHVRQTQSADRFSELVKEKDMSAEQTNAIFRDRDGSIWVGTSKGLDRFRPSVLRKLTNAEIEYYPSLARDASGMVWVGVLSHPVAHSEGGGLTAVGPWVGSSPMIADDAKRLWLVDPFLNAIFCYGPNGVTHVPIPADVHGVPAQSIGLDRDGAVLVSFDGGGLWRFDGVWRPVVDMKLPLDEDPISIFRDPSGKVWFGYTGKVAMLDGAGFHLLNDARIAGFGSFLTFAMSHGRLWAGGSQGVAYFDQGSFHSVVLQRGGTLKGVSGIVEDEAGNLWFNASVGIVRLKAEDVDEALRGRPVDYDLLDQRRGVEGVATQLRPTPSAVAGMDGLLWFARLGTVFTIQAAQFSPSAAAPIPLIEGVSLNGVAVRDREHQTAPLAIGAAHLRGLEFDYASLDLIAAETLRYEYMLAGEDKGWQEAGSRRQAFYSRLGPGAYQFHVRVSSAKGQWVELSAPLLLTIRPEFYQTLWFRALVAVLALTLLYALYLARIGYVTGQLRERLQVRAGERLRIARELHDTLLQSIHGLMLRVHFATDTLPEDDAVRSSLQHALKSADSLILEGRRRVQDLREEIPEEGELTVRIVKVAEELELEKLCSFRLVEEGSPRKLQPEIQSELCRIAREALRNARYHSQASVVEVKLIYEAAQFLMKCCDNGVGMPPSIVATGNRPGHWGLASMRERTNVIGGQLQVWSSAESGTEVIVKLPARKVYEAPAARWITLLRALHLVKQAAP</sequence>
<dbReference type="InterPro" id="IPR036890">
    <property type="entry name" value="HATPase_C_sf"/>
</dbReference>
<feature type="domain" description="Histidine kinase/HSP90-like ATPase" evidence="5">
    <location>
        <begin position="886"/>
        <end position="983"/>
    </location>
</feature>
<proteinExistence type="predicted"/>
<dbReference type="InterPro" id="IPR011712">
    <property type="entry name" value="Sig_transdc_His_kin_sub3_dim/P"/>
</dbReference>
<keyword evidence="7" id="KW-1185">Reference proteome</keyword>
<evidence type="ECO:0000256" key="4">
    <source>
        <dbReference type="SAM" id="Phobius"/>
    </source>
</evidence>
<dbReference type="InterPro" id="IPR050482">
    <property type="entry name" value="Sensor_HK_TwoCompSys"/>
</dbReference>
<dbReference type="Pfam" id="PF07495">
    <property type="entry name" value="Y_Y_Y"/>
    <property type="match status" value="1"/>
</dbReference>
<dbReference type="RefSeq" id="WP_176441860.1">
    <property type="nucleotide sequence ID" value="NZ_FZOU01000009.1"/>
</dbReference>
<dbReference type="SMART" id="SM00387">
    <property type="entry name" value="HATPase_c"/>
    <property type="match status" value="1"/>
</dbReference>
<dbReference type="InterPro" id="IPR013783">
    <property type="entry name" value="Ig-like_fold"/>
</dbReference>
<dbReference type="Pfam" id="PF02518">
    <property type="entry name" value="HATPase_c"/>
    <property type="match status" value="1"/>
</dbReference>
<evidence type="ECO:0000313" key="6">
    <source>
        <dbReference type="EMBL" id="SNT36466.1"/>
    </source>
</evidence>
<keyword evidence="2 6" id="KW-0418">Kinase</keyword>
<reference evidence="6 7" key="1">
    <citation type="submission" date="2017-06" db="EMBL/GenBank/DDBJ databases">
        <authorList>
            <person name="Kim H.J."/>
            <person name="Triplett B.A."/>
        </authorList>
    </citation>
    <scope>NUCLEOTIDE SEQUENCE [LARGE SCALE GENOMIC DNA]</scope>
    <source>
        <strain evidence="6 7">DSM 18704</strain>
    </source>
</reference>
<evidence type="ECO:0000313" key="7">
    <source>
        <dbReference type="Proteomes" id="UP000198356"/>
    </source>
</evidence>
<evidence type="ECO:0000259" key="5">
    <source>
        <dbReference type="SMART" id="SM00387"/>
    </source>
</evidence>
<dbReference type="InterPro" id="IPR011110">
    <property type="entry name" value="Reg_prop"/>
</dbReference>
<dbReference type="PANTHER" id="PTHR24421:SF62">
    <property type="entry name" value="SENSORY TRANSDUCTION HISTIDINE KINASE"/>
    <property type="match status" value="1"/>
</dbReference>
<dbReference type="Proteomes" id="UP000198356">
    <property type="component" value="Unassembled WGS sequence"/>
</dbReference>
<accession>A0A239M160</accession>
<feature type="transmembrane region" description="Helical" evidence="4">
    <location>
        <begin position="743"/>
        <end position="763"/>
    </location>
</feature>
<dbReference type="Gene3D" id="2.130.10.10">
    <property type="entry name" value="YVTN repeat-like/Quinoprotein amine dehydrogenase"/>
    <property type="match status" value="3"/>
</dbReference>
<keyword evidence="1" id="KW-0808">Transferase</keyword>
<protein>
    <submittedName>
        <fullName evidence="6">Signal transduction histidine kinase</fullName>
    </submittedName>
</protein>
<dbReference type="Pfam" id="PF07730">
    <property type="entry name" value="HisKA_3"/>
    <property type="match status" value="1"/>
</dbReference>
<dbReference type="PANTHER" id="PTHR24421">
    <property type="entry name" value="NITRATE/NITRITE SENSOR PROTEIN NARX-RELATED"/>
    <property type="match status" value="1"/>
</dbReference>
<keyword evidence="4" id="KW-0812">Transmembrane</keyword>
<keyword evidence="4" id="KW-0472">Membrane</keyword>
<dbReference type="Gene3D" id="2.60.40.10">
    <property type="entry name" value="Immunoglobulins"/>
    <property type="match status" value="1"/>
</dbReference>
<gene>
    <name evidence="6" type="ORF">SAMN05421770_10937</name>
</gene>
<evidence type="ECO:0000256" key="2">
    <source>
        <dbReference type="ARBA" id="ARBA00022777"/>
    </source>
</evidence>
<organism evidence="6 7">
    <name type="scientific">Granulicella rosea</name>
    <dbReference type="NCBI Taxonomy" id="474952"/>
    <lineage>
        <taxon>Bacteria</taxon>
        <taxon>Pseudomonadati</taxon>
        <taxon>Acidobacteriota</taxon>
        <taxon>Terriglobia</taxon>
        <taxon>Terriglobales</taxon>
        <taxon>Acidobacteriaceae</taxon>
        <taxon>Granulicella</taxon>
    </lineage>
</organism>
<evidence type="ECO:0000256" key="1">
    <source>
        <dbReference type="ARBA" id="ARBA00022679"/>
    </source>
</evidence>
<dbReference type="GO" id="GO:0016020">
    <property type="term" value="C:membrane"/>
    <property type="evidence" value="ECO:0007669"/>
    <property type="project" value="InterPro"/>
</dbReference>
<keyword evidence="4" id="KW-1133">Transmembrane helix</keyword>
<dbReference type="EMBL" id="FZOU01000009">
    <property type="protein sequence ID" value="SNT36466.1"/>
    <property type="molecule type" value="Genomic_DNA"/>
</dbReference>
<dbReference type="CDD" id="cd16917">
    <property type="entry name" value="HATPase_UhpB-NarQ-NarX-like"/>
    <property type="match status" value="1"/>
</dbReference>
<dbReference type="GO" id="GO:0046983">
    <property type="term" value="F:protein dimerization activity"/>
    <property type="evidence" value="ECO:0007669"/>
    <property type="project" value="InterPro"/>
</dbReference>
<dbReference type="Pfam" id="PF07494">
    <property type="entry name" value="Reg_prop"/>
    <property type="match status" value="1"/>
</dbReference>
<evidence type="ECO:0000256" key="3">
    <source>
        <dbReference type="ARBA" id="ARBA00023012"/>
    </source>
</evidence>
<dbReference type="SUPFAM" id="SSF55874">
    <property type="entry name" value="ATPase domain of HSP90 chaperone/DNA topoisomerase II/histidine kinase"/>
    <property type="match status" value="1"/>
</dbReference>
<dbReference type="InterPro" id="IPR015943">
    <property type="entry name" value="WD40/YVTN_repeat-like_dom_sf"/>
</dbReference>
<dbReference type="SUPFAM" id="SSF63829">
    <property type="entry name" value="Calcium-dependent phosphotriesterase"/>
    <property type="match status" value="2"/>
</dbReference>
<dbReference type="AlphaFoldDB" id="A0A239M160"/>
<dbReference type="InterPro" id="IPR011123">
    <property type="entry name" value="Y_Y_Y"/>
</dbReference>
<dbReference type="Gene3D" id="3.30.565.10">
    <property type="entry name" value="Histidine kinase-like ATPase, C-terminal domain"/>
    <property type="match status" value="1"/>
</dbReference>
<dbReference type="GO" id="GO:0000155">
    <property type="term" value="F:phosphorelay sensor kinase activity"/>
    <property type="evidence" value="ECO:0007669"/>
    <property type="project" value="InterPro"/>
</dbReference>
<dbReference type="Gene3D" id="1.20.5.1930">
    <property type="match status" value="1"/>
</dbReference>
<keyword evidence="3" id="KW-0902">Two-component regulatory system</keyword>
<name>A0A239M160_9BACT</name>